<evidence type="ECO:0000256" key="1">
    <source>
        <dbReference type="ARBA" id="ARBA00007274"/>
    </source>
</evidence>
<evidence type="ECO:0000256" key="4">
    <source>
        <dbReference type="PIRNR" id="PIRNR000441"/>
    </source>
</evidence>
<gene>
    <name evidence="5" type="ORF">APR41_16020</name>
</gene>
<dbReference type="AlphaFoldDB" id="A0A2N0TXP9"/>
<dbReference type="STRING" id="447422.SAMN05660903_03259"/>
<evidence type="ECO:0000256" key="3">
    <source>
        <dbReference type="ARBA" id="ARBA00023315"/>
    </source>
</evidence>
<protein>
    <recommendedName>
        <fullName evidence="4">Serine acetyltransferase</fullName>
        <ecNumber evidence="4">2.3.1.30</ecNumber>
    </recommendedName>
</protein>
<dbReference type="Gene3D" id="2.160.10.10">
    <property type="entry name" value="Hexapeptide repeat proteins"/>
    <property type="match status" value="1"/>
</dbReference>
<evidence type="ECO:0000313" key="5">
    <source>
        <dbReference type="EMBL" id="PKD19466.1"/>
    </source>
</evidence>
<dbReference type="CDD" id="cd03354">
    <property type="entry name" value="LbH_SAT"/>
    <property type="match status" value="1"/>
</dbReference>
<dbReference type="SUPFAM" id="SSF51161">
    <property type="entry name" value="Trimeric LpxA-like enzymes"/>
    <property type="match status" value="1"/>
</dbReference>
<accession>A0A2N0TXP9</accession>
<dbReference type="EMBL" id="LKTS01000013">
    <property type="protein sequence ID" value="PKD19466.1"/>
    <property type="molecule type" value="Genomic_DNA"/>
</dbReference>
<evidence type="ECO:0000256" key="2">
    <source>
        <dbReference type="ARBA" id="ARBA00022679"/>
    </source>
</evidence>
<comment type="caution">
    <text evidence="5">The sequence shown here is derived from an EMBL/GenBank/DDBJ whole genome shotgun (WGS) entry which is preliminary data.</text>
</comment>
<dbReference type="GO" id="GO:0009001">
    <property type="term" value="F:serine O-acetyltransferase activity"/>
    <property type="evidence" value="ECO:0007669"/>
    <property type="project" value="UniProtKB-EC"/>
</dbReference>
<dbReference type="RefSeq" id="WP_079714252.1">
    <property type="nucleotide sequence ID" value="NZ_FUZC01000017.1"/>
</dbReference>
<dbReference type="GO" id="GO:0006535">
    <property type="term" value="P:cysteine biosynthetic process from serine"/>
    <property type="evidence" value="ECO:0007669"/>
    <property type="project" value="InterPro"/>
</dbReference>
<reference evidence="5 6" key="1">
    <citation type="submission" date="2015-10" db="EMBL/GenBank/DDBJ databases">
        <title>Draft genome sequence of Salegentibacter salinarum KCTC 12975.</title>
        <authorList>
            <person name="Lin W."/>
            <person name="Zheng Q."/>
        </authorList>
    </citation>
    <scope>NUCLEOTIDE SEQUENCE [LARGE SCALE GENOMIC DNA]</scope>
    <source>
        <strain evidence="5 6">KCTC 12975</strain>
    </source>
</reference>
<dbReference type="InterPro" id="IPR011004">
    <property type="entry name" value="Trimer_LpxA-like_sf"/>
</dbReference>
<dbReference type="InterPro" id="IPR045304">
    <property type="entry name" value="LbH_SAT"/>
</dbReference>
<organism evidence="5 6">
    <name type="scientific">Salegentibacter salinarum</name>
    <dbReference type="NCBI Taxonomy" id="447422"/>
    <lineage>
        <taxon>Bacteria</taxon>
        <taxon>Pseudomonadati</taxon>
        <taxon>Bacteroidota</taxon>
        <taxon>Flavobacteriia</taxon>
        <taxon>Flavobacteriales</taxon>
        <taxon>Flavobacteriaceae</taxon>
        <taxon>Salegentibacter</taxon>
    </lineage>
</organism>
<comment type="catalytic activity">
    <reaction evidence="4">
        <text>L-serine + acetyl-CoA = O-acetyl-L-serine + CoA</text>
        <dbReference type="Rhea" id="RHEA:24560"/>
        <dbReference type="ChEBI" id="CHEBI:33384"/>
        <dbReference type="ChEBI" id="CHEBI:57287"/>
        <dbReference type="ChEBI" id="CHEBI:57288"/>
        <dbReference type="ChEBI" id="CHEBI:58340"/>
        <dbReference type="EC" id="2.3.1.30"/>
    </reaction>
</comment>
<dbReference type="InterPro" id="IPR001451">
    <property type="entry name" value="Hexapep"/>
</dbReference>
<name>A0A2N0TXP9_9FLAO</name>
<sequence length="189" mass="21773">MKTIFIFFKPFTILYVWLFYKNIWKVKAKLNQQFSPFLLSIYEEYMDRKFNSWIAYNSIVKGQPFFPHGPRGVFISGGASIGKNSIIYQQVTIGSNTLYKHRNFGSPTIGDNVYIGSGAKIIGKITIGDNCRVGANAVVYEDMPCNSIAVSAPTRIIKKKIPMDNRFFSERGGKWYYYENGHWIEDIKY</sequence>
<comment type="similarity">
    <text evidence="1 4">Belongs to the transferase hexapeptide repeat family.</text>
</comment>
<proteinExistence type="inferred from homology"/>
<dbReference type="InterPro" id="IPR005881">
    <property type="entry name" value="Ser_O-AcTrfase"/>
</dbReference>
<dbReference type="PIRSF" id="PIRSF000441">
    <property type="entry name" value="CysE"/>
    <property type="match status" value="1"/>
</dbReference>
<dbReference type="PANTHER" id="PTHR42811">
    <property type="entry name" value="SERINE ACETYLTRANSFERASE"/>
    <property type="match status" value="1"/>
</dbReference>
<evidence type="ECO:0000313" key="6">
    <source>
        <dbReference type="Proteomes" id="UP000232673"/>
    </source>
</evidence>
<dbReference type="EC" id="2.3.1.30" evidence="4"/>
<keyword evidence="6" id="KW-1185">Reference proteome</keyword>
<keyword evidence="3 4" id="KW-0012">Acyltransferase</keyword>
<dbReference type="Pfam" id="PF00132">
    <property type="entry name" value="Hexapep"/>
    <property type="match status" value="1"/>
</dbReference>
<dbReference type="Proteomes" id="UP000232673">
    <property type="component" value="Unassembled WGS sequence"/>
</dbReference>
<keyword evidence="2 4" id="KW-0808">Transferase</keyword>
<dbReference type="GO" id="GO:0005737">
    <property type="term" value="C:cytoplasm"/>
    <property type="evidence" value="ECO:0007669"/>
    <property type="project" value="InterPro"/>
</dbReference>